<reference evidence="2 3" key="1">
    <citation type="journal article" date="2018" name="Evol. Lett.">
        <title>Horizontal gene cluster transfer increased hallucinogenic mushroom diversity.</title>
        <authorList>
            <person name="Reynolds H.T."/>
            <person name="Vijayakumar V."/>
            <person name="Gluck-Thaler E."/>
            <person name="Korotkin H.B."/>
            <person name="Matheny P.B."/>
            <person name="Slot J.C."/>
        </authorList>
    </citation>
    <scope>NUCLEOTIDE SEQUENCE [LARGE SCALE GENOMIC DNA]</scope>
    <source>
        <strain evidence="2 3">2631</strain>
    </source>
</reference>
<dbReference type="AlphaFoldDB" id="A0A409WNC2"/>
<comment type="caution">
    <text evidence="2">The sequence shown here is derived from an EMBL/GenBank/DDBJ whole genome shotgun (WGS) entry which is preliminary data.</text>
</comment>
<evidence type="ECO:0000256" key="1">
    <source>
        <dbReference type="SAM" id="MobiDB-lite"/>
    </source>
</evidence>
<evidence type="ECO:0000313" key="2">
    <source>
        <dbReference type="EMBL" id="PPQ79992.1"/>
    </source>
</evidence>
<dbReference type="EMBL" id="NHYD01003354">
    <property type="protein sequence ID" value="PPQ79992.1"/>
    <property type="molecule type" value="Genomic_DNA"/>
</dbReference>
<protein>
    <submittedName>
        <fullName evidence="2">Uncharacterized protein</fullName>
    </submittedName>
</protein>
<proteinExistence type="predicted"/>
<gene>
    <name evidence="2" type="ORF">CVT25_003052</name>
</gene>
<accession>A0A409WNC2</accession>
<dbReference type="Proteomes" id="UP000283269">
    <property type="component" value="Unassembled WGS sequence"/>
</dbReference>
<feature type="region of interest" description="Disordered" evidence="1">
    <location>
        <begin position="1"/>
        <end position="34"/>
    </location>
</feature>
<name>A0A409WNC2_PSICY</name>
<evidence type="ECO:0000313" key="3">
    <source>
        <dbReference type="Proteomes" id="UP000283269"/>
    </source>
</evidence>
<dbReference type="InParanoid" id="A0A409WNC2"/>
<feature type="compositionally biased region" description="Basic and acidic residues" evidence="1">
    <location>
        <begin position="19"/>
        <end position="29"/>
    </location>
</feature>
<organism evidence="2 3">
    <name type="scientific">Psilocybe cyanescens</name>
    <dbReference type="NCBI Taxonomy" id="93625"/>
    <lineage>
        <taxon>Eukaryota</taxon>
        <taxon>Fungi</taxon>
        <taxon>Dikarya</taxon>
        <taxon>Basidiomycota</taxon>
        <taxon>Agaricomycotina</taxon>
        <taxon>Agaricomycetes</taxon>
        <taxon>Agaricomycetidae</taxon>
        <taxon>Agaricales</taxon>
        <taxon>Agaricineae</taxon>
        <taxon>Strophariaceae</taxon>
        <taxon>Psilocybe</taxon>
    </lineage>
</organism>
<keyword evidence="3" id="KW-1185">Reference proteome</keyword>
<sequence length="135" mass="15271">MGKMTMPTAGTEANTIVRRNNDFPHDKNPSRFPSRGLRSYALEAYQKCTKFFGWTQPTFVEPETSKQHLSRFESPSDIRGDSPFCSSDAAAYRLYLRSYFPIRPATDLGPHVIQDSSPSLSSVVMVDSVEFLELR</sequence>